<dbReference type="SUPFAM" id="SSF48403">
    <property type="entry name" value="Ankyrin repeat"/>
    <property type="match status" value="1"/>
</dbReference>
<dbReference type="KEGG" id="ccot:CCAX7_28360"/>
<keyword evidence="2" id="KW-0040">ANK repeat</keyword>
<sequence length="340" mass="36088">MKRHSELHDALTSGDLEWVTALLHDGADIEEHNSFGWTPLMAASLKGQVDIARLLLDHGAELNATDREGKSAIHYAGMRGGAEAVRLLVRLGANINAVESFGGYTPLHLAAGHCNRKIVQDTCAALLAAGADVNARNKWGSTALWSAALAMRGDLVDFLLQHGAEIDIRDNSGRTVLIFVTTHFFGGDIIERLLAHGAQVNARDAESRTALMYAAISARRSIMDTLLDGGADINLQDIRGATALMYAAGEAPAASEIGVLGCEASTRDVGAQTAAWDPAKKAARLAKAYHERAEAIRHLLARGADPTLRDAEGRTALDVAMQNGNVVEGDNAEMVTVLTA</sequence>
<evidence type="ECO:0000256" key="1">
    <source>
        <dbReference type="ARBA" id="ARBA00022737"/>
    </source>
</evidence>
<dbReference type="Pfam" id="PF12796">
    <property type="entry name" value="Ank_2"/>
    <property type="match status" value="2"/>
</dbReference>
<dbReference type="RefSeq" id="WP_119320621.1">
    <property type="nucleotide sequence ID" value="NZ_AP025739.1"/>
</dbReference>
<dbReference type="Gene3D" id="1.25.40.20">
    <property type="entry name" value="Ankyrin repeat-containing domain"/>
    <property type="match status" value="4"/>
</dbReference>
<dbReference type="InterPro" id="IPR002110">
    <property type="entry name" value="Ankyrin_rpt"/>
</dbReference>
<evidence type="ECO:0000313" key="4">
    <source>
        <dbReference type="Proteomes" id="UP000287394"/>
    </source>
</evidence>
<dbReference type="EMBL" id="AP025739">
    <property type="protein sequence ID" value="BDI30785.1"/>
    <property type="molecule type" value="Genomic_DNA"/>
</dbReference>
<dbReference type="PROSITE" id="PS50297">
    <property type="entry name" value="ANK_REP_REGION"/>
    <property type="match status" value="6"/>
</dbReference>
<dbReference type="PANTHER" id="PTHR24173:SF74">
    <property type="entry name" value="ANKYRIN REPEAT DOMAIN-CONTAINING PROTEIN 16"/>
    <property type="match status" value="1"/>
</dbReference>
<keyword evidence="1" id="KW-0677">Repeat</keyword>
<dbReference type="PRINTS" id="PR01415">
    <property type="entry name" value="ANKYRIN"/>
</dbReference>
<name>A0A402CTD0_9BACT</name>
<accession>A0A402CTD0</accession>
<dbReference type="OrthoDB" id="13225at2"/>
<proteinExistence type="predicted"/>
<reference evidence="3 4" key="1">
    <citation type="journal article" date="2019" name="Int. J. Syst. Evol. Microbiol.">
        <title>Capsulimonas corticalis gen. nov., sp. nov., an aerobic capsulated bacterium, of a novel bacterial order, Capsulimonadales ord. nov., of the class Armatimonadia of the phylum Armatimonadetes.</title>
        <authorList>
            <person name="Li J."/>
            <person name="Kudo C."/>
            <person name="Tonouchi A."/>
        </authorList>
    </citation>
    <scope>NUCLEOTIDE SEQUENCE [LARGE SCALE GENOMIC DNA]</scope>
    <source>
        <strain evidence="3 4">AX-7</strain>
    </source>
</reference>
<keyword evidence="4" id="KW-1185">Reference proteome</keyword>
<dbReference type="PROSITE" id="PS50088">
    <property type="entry name" value="ANK_REPEAT"/>
    <property type="match status" value="6"/>
</dbReference>
<dbReference type="SMART" id="SM00248">
    <property type="entry name" value="ANK"/>
    <property type="match status" value="7"/>
</dbReference>
<dbReference type="Proteomes" id="UP000287394">
    <property type="component" value="Chromosome"/>
</dbReference>
<evidence type="ECO:0000256" key="2">
    <source>
        <dbReference type="ARBA" id="ARBA00023043"/>
    </source>
</evidence>
<dbReference type="AlphaFoldDB" id="A0A402CTD0"/>
<dbReference type="InterPro" id="IPR036770">
    <property type="entry name" value="Ankyrin_rpt-contain_sf"/>
</dbReference>
<dbReference type="PANTHER" id="PTHR24173">
    <property type="entry name" value="ANKYRIN REPEAT CONTAINING"/>
    <property type="match status" value="1"/>
</dbReference>
<gene>
    <name evidence="3" type="ORF">CCAX7_28360</name>
</gene>
<evidence type="ECO:0000313" key="3">
    <source>
        <dbReference type="EMBL" id="BDI30785.1"/>
    </source>
</evidence>
<protein>
    <submittedName>
        <fullName evidence="3">Uncharacterized protein</fullName>
    </submittedName>
</protein>
<dbReference type="Pfam" id="PF00023">
    <property type="entry name" value="Ank"/>
    <property type="match status" value="1"/>
</dbReference>
<organism evidence="3 4">
    <name type="scientific">Capsulimonas corticalis</name>
    <dbReference type="NCBI Taxonomy" id="2219043"/>
    <lineage>
        <taxon>Bacteria</taxon>
        <taxon>Bacillati</taxon>
        <taxon>Armatimonadota</taxon>
        <taxon>Armatimonadia</taxon>
        <taxon>Capsulimonadales</taxon>
        <taxon>Capsulimonadaceae</taxon>
        <taxon>Capsulimonas</taxon>
    </lineage>
</organism>